<feature type="transmembrane region" description="Helical" evidence="7">
    <location>
        <begin position="174"/>
        <end position="202"/>
    </location>
</feature>
<protein>
    <submittedName>
        <fullName evidence="9">MFS transporter</fullName>
    </submittedName>
</protein>
<dbReference type="PANTHER" id="PTHR23513:SF9">
    <property type="entry name" value="ENTEROBACTIN EXPORTER ENTS"/>
    <property type="match status" value="1"/>
</dbReference>
<gene>
    <name evidence="9" type="ORF">D4765_04065</name>
</gene>
<feature type="transmembrane region" description="Helical" evidence="7">
    <location>
        <begin position="364"/>
        <end position="383"/>
    </location>
</feature>
<dbReference type="EMBL" id="QYRT01000005">
    <property type="protein sequence ID" value="TIH39940.1"/>
    <property type="molecule type" value="Genomic_DNA"/>
</dbReference>
<evidence type="ECO:0000313" key="10">
    <source>
        <dbReference type="Proteomes" id="UP000306192"/>
    </source>
</evidence>
<feature type="transmembrane region" description="Helical" evidence="7">
    <location>
        <begin position="208"/>
        <end position="231"/>
    </location>
</feature>
<evidence type="ECO:0000256" key="6">
    <source>
        <dbReference type="ARBA" id="ARBA00023136"/>
    </source>
</evidence>
<keyword evidence="5 7" id="KW-1133">Transmembrane helix</keyword>
<evidence type="ECO:0000256" key="5">
    <source>
        <dbReference type="ARBA" id="ARBA00022989"/>
    </source>
</evidence>
<feature type="transmembrane region" description="Helical" evidence="7">
    <location>
        <begin position="322"/>
        <end position="344"/>
    </location>
</feature>
<dbReference type="PANTHER" id="PTHR23513">
    <property type="entry name" value="INTEGRAL MEMBRANE EFFLUX PROTEIN-RELATED"/>
    <property type="match status" value="1"/>
</dbReference>
<keyword evidence="6 7" id="KW-0472">Membrane</keyword>
<reference evidence="9 10" key="1">
    <citation type="journal article" date="2019" name="Microorganisms">
        <title>Systematic Affiliation and Genome Analysis of Subtercola vilae DB165(T) with Particular Emphasis on Cold Adaptation of an Isolate from a High-Altitude Cold Volcano Lake.</title>
        <authorList>
            <person name="Villalobos A.S."/>
            <person name="Wiese J."/>
            <person name="Imhoff J.F."/>
            <person name="Dorador C."/>
            <person name="Keller A."/>
            <person name="Hentschel U."/>
        </authorList>
    </citation>
    <scope>NUCLEOTIDE SEQUENCE [LARGE SCALE GENOMIC DNA]</scope>
    <source>
        <strain evidence="9 10">DB165</strain>
    </source>
</reference>
<dbReference type="InterPro" id="IPR020846">
    <property type="entry name" value="MFS_dom"/>
</dbReference>
<sequence>MAACIAHLPQSTEPNAKKIVSDPNHPVLTEAPAKHSRFVDLTPLKESPAFARLWLGGAISGIGGQMTIVAVGLHIYDLTNSTFAVSLVGVFALVPMIVFGLYGGILADSFDRRLVALISAIVAWVSTATLALLAWMHVDVVWPFYLLATLIAVAATVIGATRSSIVPRLLPARLLPAASALGGISVGAQITVGPALAGVLVASVGLQWTYTVDVALFVFAFLGIVALPAIIPEGDKRRPGFSSLVDGMAFLKSSPNVRMSFIVDIVAMTFGQPRVLFPAVGALLLGGGAITVGILTAAAAIGALLSSVFSGRLGHVRWQGRAIGRAITVYGAFIAAFGVVLLVASRLGTGGLHPVTESIDDANIPALIVAAILLAGSGAADNVSSIFRNTVLQAAVPDNMRGRIQGVFIVVVSGGPRLGDAYVGILATVAAVWFPPLLGGFVIMALIVVLMRANKRFRAYDALAPTP</sequence>
<feature type="transmembrane region" description="Helical" evidence="7">
    <location>
        <begin position="82"/>
        <end position="102"/>
    </location>
</feature>
<dbReference type="InterPro" id="IPR036259">
    <property type="entry name" value="MFS_trans_sf"/>
</dbReference>
<evidence type="ECO:0000256" key="7">
    <source>
        <dbReference type="SAM" id="Phobius"/>
    </source>
</evidence>
<name>A0A4T2C736_9MICO</name>
<dbReference type="AlphaFoldDB" id="A0A4T2C736"/>
<dbReference type="GO" id="GO:0005886">
    <property type="term" value="C:plasma membrane"/>
    <property type="evidence" value="ECO:0007669"/>
    <property type="project" value="UniProtKB-SubCell"/>
</dbReference>
<evidence type="ECO:0000256" key="2">
    <source>
        <dbReference type="ARBA" id="ARBA00022448"/>
    </source>
</evidence>
<proteinExistence type="predicted"/>
<feature type="transmembrane region" description="Helical" evidence="7">
    <location>
        <begin position="53"/>
        <end position="76"/>
    </location>
</feature>
<organism evidence="9 10">
    <name type="scientific">Subtercola vilae</name>
    <dbReference type="NCBI Taxonomy" id="2056433"/>
    <lineage>
        <taxon>Bacteria</taxon>
        <taxon>Bacillati</taxon>
        <taxon>Actinomycetota</taxon>
        <taxon>Actinomycetes</taxon>
        <taxon>Micrococcales</taxon>
        <taxon>Microbacteriaceae</taxon>
        <taxon>Subtercola</taxon>
    </lineage>
</organism>
<feature type="transmembrane region" description="Helical" evidence="7">
    <location>
        <begin position="114"/>
        <end position="136"/>
    </location>
</feature>
<evidence type="ECO:0000256" key="3">
    <source>
        <dbReference type="ARBA" id="ARBA00022475"/>
    </source>
</evidence>
<feature type="transmembrane region" description="Helical" evidence="7">
    <location>
        <begin position="290"/>
        <end position="310"/>
    </location>
</feature>
<evidence type="ECO:0000313" key="9">
    <source>
        <dbReference type="EMBL" id="TIH39940.1"/>
    </source>
</evidence>
<keyword evidence="10" id="KW-1185">Reference proteome</keyword>
<evidence type="ECO:0000256" key="4">
    <source>
        <dbReference type="ARBA" id="ARBA00022692"/>
    </source>
</evidence>
<evidence type="ECO:0000259" key="8">
    <source>
        <dbReference type="PROSITE" id="PS50850"/>
    </source>
</evidence>
<dbReference type="Pfam" id="PF05977">
    <property type="entry name" value="MFS_3"/>
    <property type="match status" value="1"/>
</dbReference>
<feature type="transmembrane region" description="Helical" evidence="7">
    <location>
        <begin position="431"/>
        <end position="451"/>
    </location>
</feature>
<feature type="transmembrane region" description="Helical" evidence="7">
    <location>
        <begin position="142"/>
        <end position="162"/>
    </location>
</feature>
<dbReference type="Gene3D" id="1.20.1250.20">
    <property type="entry name" value="MFS general substrate transporter like domains"/>
    <property type="match status" value="1"/>
</dbReference>
<keyword evidence="4 7" id="KW-0812">Transmembrane</keyword>
<dbReference type="PROSITE" id="PS50850">
    <property type="entry name" value="MFS"/>
    <property type="match status" value="1"/>
</dbReference>
<keyword evidence="3" id="KW-1003">Cell membrane</keyword>
<accession>A0A4T2C736</accession>
<dbReference type="Proteomes" id="UP000306192">
    <property type="component" value="Unassembled WGS sequence"/>
</dbReference>
<dbReference type="SUPFAM" id="SSF103473">
    <property type="entry name" value="MFS general substrate transporter"/>
    <property type="match status" value="1"/>
</dbReference>
<comment type="subcellular location">
    <subcellularLocation>
        <location evidence="1">Cell inner membrane</location>
        <topology evidence="1">Multi-pass membrane protein</topology>
    </subcellularLocation>
</comment>
<keyword evidence="2" id="KW-0813">Transport</keyword>
<feature type="transmembrane region" description="Helical" evidence="7">
    <location>
        <begin position="404"/>
        <end position="425"/>
    </location>
</feature>
<dbReference type="CDD" id="cd06173">
    <property type="entry name" value="MFS_MefA_like"/>
    <property type="match status" value="1"/>
</dbReference>
<comment type="caution">
    <text evidence="9">The sequence shown here is derived from an EMBL/GenBank/DDBJ whole genome shotgun (WGS) entry which is preliminary data.</text>
</comment>
<dbReference type="GO" id="GO:0022857">
    <property type="term" value="F:transmembrane transporter activity"/>
    <property type="evidence" value="ECO:0007669"/>
    <property type="project" value="InterPro"/>
</dbReference>
<dbReference type="InterPro" id="IPR010290">
    <property type="entry name" value="TM_effector"/>
</dbReference>
<dbReference type="OrthoDB" id="5494559at2"/>
<feature type="domain" description="Major facilitator superfamily (MFS) profile" evidence="8">
    <location>
        <begin position="49"/>
        <end position="457"/>
    </location>
</feature>
<evidence type="ECO:0000256" key="1">
    <source>
        <dbReference type="ARBA" id="ARBA00004429"/>
    </source>
</evidence>